<feature type="compositionally biased region" description="Low complexity" evidence="1">
    <location>
        <begin position="221"/>
        <end position="233"/>
    </location>
</feature>
<evidence type="ECO:0000313" key="2">
    <source>
        <dbReference type="EMBL" id="KXP00862.1"/>
    </source>
</evidence>
<feature type="compositionally biased region" description="Low complexity" evidence="1">
    <location>
        <begin position="251"/>
        <end position="260"/>
    </location>
</feature>
<feature type="compositionally biased region" description="Basic and acidic residues" evidence="1">
    <location>
        <begin position="271"/>
        <end position="282"/>
    </location>
</feature>
<accession>A0A137ZRN2</accession>
<sequence length="317" mass="33938">MTSIEKYEADTPALAPLVTTAPLSPLEKMREQAESMSVAFQLADGICRTSICPQTFRGKPEDGAVAIMAGATWGLDAIASLQNIFVVHGTPSTYAKVMKAVTLRAGHKVETVESSDTRVVVRAQRAGSDTWEESVWTIERAQKAGYLSNQKYKTEPEAMLYARATAEACRRIAPDAILGMPYSREEMEDVAAPRYVQTTVGAPGVAGLAAALGAAPVAEELAPTPPAEQSAPAQPEPEPVAEETAPEPAPAEEQPAAPKKATARQIAAVKARLESEGYEPKDWSDMLTAWTERDIKTINDLTDQDVAAIDAIFNEGK</sequence>
<organism evidence="2 3">
    <name type="scientific">Tsukamurella pseudospumae</name>
    <dbReference type="NCBI Taxonomy" id="239498"/>
    <lineage>
        <taxon>Bacteria</taxon>
        <taxon>Bacillati</taxon>
        <taxon>Actinomycetota</taxon>
        <taxon>Actinomycetes</taxon>
        <taxon>Mycobacteriales</taxon>
        <taxon>Tsukamurellaceae</taxon>
        <taxon>Tsukamurella</taxon>
    </lineage>
</organism>
<reference evidence="2 3" key="1">
    <citation type="submission" date="2016-02" db="EMBL/GenBank/DDBJ databases">
        <authorList>
            <person name="Teng J.L."/>
            <person name="Tang Y."/>
            <person name="Huang Y."/>
            <person name="Guo F."/>
            <person name="Wei W."/>
            <person name="Chen J.H."/>
            <person name="Wong S.Y."/>
            <person name="Lau S.K."/>
            <person name="Woo P.C."/>
        </authorList>
    </citation>
    <scope>NUCLEOTIDE SEQUENCE [LARGE SCALE GENOMIC DNA]</scope>
    <source>
        <strain evidence="2 3">JCM 13375</strain>
    </source>
</reference>
<protein>
    <recommendedName>
        <fullName evidence="4">RecT family protein</fullName>
    </recommendedName>
</protein>
<keyword evidence="3" id="KW-1185">Reference proteome</keyword>
<evidence type="ECO:0000256" key="1">
    <source>
        <dbReference type="SAM" id="MobiDB-lite"/>
    </source>
</evidence>
<dbReference type="RefSeq" id="WP_068743610.1">
    <property type="nucleotide sequence ID" value="NZ_LSRE01000002.1"/>
</dbReference>
<name>A0A137ZRN2_9ACTN</name>
<comment type="caution">
    <text evidence="2">The sequence shown here is derived from an EMBL/GenBank/DDBJ whole genome shotgun (WGS) entry which is preliminary data.</text>
</comment>
<feature type="region of interest" description="Disordered" evidence="1">
    <location>
        <begin position="221"/>
        <end position="282"/>
    </location>
</feature>
<evidence type="ECO:0008006" key="4">
    <source>
        <dbReference type="Google" id="ProtNLM"/>
    </source>
</evidence>
<proteinExistence type="predicted"/>
<evidence type="ECO:0000313" key="3">
    <source>
        <dbReference type="Proteomes" id="UP000070409"/>
    </source>
</evidence>
<dbReference type="Proteomes" id="UP000070409">
    <property type="component" value="Unassembled WGS sequence"/>
</dbReference>
<dbReference type="EMBL" id="LSRE01000002">
    <property type="protein sequence ID" value="KXP00862.1"/>
    <property type="molecule type" value="Genomic_DNA"/>
</dbReference>
<gene>
    <name evidence="2" type="ORF">AXK61_12700</name>
</gene>